<dbReference type="EMBL" id="CM000882">
    <property type="protein sequence ID" value="PNT66972.1"/>
    <property type="molecule type" value="Genomic_DNA"/>
</dbReference>
<evidence type="ECO:0000313" key="3">
    <source>
        <dbReference type="Proteomes" id="UP000008810"/>
    </source>
</evidence>
<evidence type="ECO:0000313" key="2">
    <source>
        <dbReference type="EnsemblPlants" id="PNT66972"/>
    </source>
</evidence>
<proteinExistence type="predicted"/>
<protein>
    <submittedName>
        <fullName evidence="1 2">Uncharacterized protein</fullName>
    </submittedName>
</protein>
<dbReference type="AlphaFoldDB" id="A0A2K2CY70"/>
<accession>A0A2K2CY70</accession>
<dbReference type="Gramene" id="PNT66972">
    <property type="protein sequence ID" value="PNT66972"/>
    <property type="gene ID" value="BRADI_3g19005v3"/>
</dbReference>
<organism evidence="1">
    <name type="scientific">Brachypodium distachyon</name>
    <name type="common">Purple false brome</name>
    <name type="synonym">Trachynia distachya</name>
    <dbReference type="NCBI Taxonomy" id="15368"/>
    <lineage>
        <taxon>Eukaryota</taxon>
        <taxon>Viridiplantae</taxon>
        <taxon>Streptophyta</taxon>
        <taxon>Embryophyta</taxon>
        <taxon>Tracheophyta</taxon>
        <taxon>Spermatophyta</taxon>
        <taxon>Magnoliopsida</taxon>
        <taxon>Liliopsida</taxon>
        <taxon>Poales</taxon>
        <taxon>Poaceae</taxon>
        <taxon>BOP clade</taxon>
        <taxon>Pooideae</taxon>
        <taxon>Stipodae</taxon>
        <taxon>Brachypodieae</taxon>
        <taxon>Brachypodium</taxon>
    </lineage>
</organism>
<reference evidence="2" key="3">
    <citation type="submission" date="2018-08" db="UniProtKB">
        <authorList>
            <consortium name="EnsemblPlants"/>
        </authorList>
    </citation>
    <scope>IDENTIFICATION</scope>
    <source>
        <strain evidence="2">cv. Bd21</strain>
    </source>
</reference>
<reference evidence="1 2" key="1">
    <citation type="journal article" date="2010" name="Nature">
        <title>Genome sequencing and analysis of the model grass Brachypodium distachyon.</title>
        <authorList>
            <consortium name="International Brachypodium Initiative"/>
        </authorList>
    </citation>
    <scope>NUCLEOTIDE SEQUENCE [LARGE SCALE GENOMIC DNA]</scope>
    <source>
        <strain evidence="1 2">Bd21</strain>
    </source>
</reference>
<evidence type="ECO:0000313" key="1">
    <source>
        <dbReference type="EMBL" id="PNT66972.1"/>
    </source>
</evidence>
<dbReference type="EnsemblPlants" id="PNT66972">
    <property type="protein sequence ID" value="PNT66972"/>
    <property type="gene ID" value="BRADI_3g19005v3"/>
</dbReference>
<gene>
    <name evidence="1" type="ORF">BRADI_3g19005v3</name>
</gene>
<dbReference type="InParanoid" id="A0A2K2CY70"/>
<name>A0A2K2CY70_BRADI</name>
<reference evidence="1" key="2">
    <citation type="submission" date="2017-06" db="EMBL/GenBank/DDBJ databases">
        <title>WGS assembly of Brachypodium distachyon.</title>
        <authorList>
            <consortium name="The International Brachypodium Initiative"/>
            <person name="Lucas S."/>
            <person name="Harmon-Smith M."/>
            <person name="Lail K."/>
            <person name="Tice H."/>
            <person name="Grimwood J."/>
            <person name="Bruce D."/>
            <person name="Barry K."/>
            <person name="Shu S."/>
            <person name="Lindquist E."/>
            <person name="Wang M."/>
            <person name="Pitluck S."/>
            <person name="Vogel J.P."/>
            <person name="Garvin D.F."/>
            <person name="Mockler T.C."/>
            <person name="Schmutz J."/>
            <person name="Rokhsar D."/>
            <person name="Bevan M.W."/>
        </authorList>
    </citation>
    <scope>NUCLEOTIDE SEQUENCE</scope>
    <source>
        <strain evidence="1">Bd21</strain>
    </source>
</reference>
<keyword evidence="3" id="KW-1185">Reference proteome</keyword>
<sequence>MHGTNRPRVDFFCFSSCGIKSLCWFLKELDWKHRLRASVHAVEALDWLSLYCVTPPSSFSTLLRGRNVNTPSNHCLFIYSNPT</sequence>
<dbReference type="Proteomes" id="UP000008810">
    <property type="component" value="Chromosome 3"/>
</dbReference>